<keyword evidence="4" id="KW-1185">Reference proteome</keyword>
<dbReference type="EMBL" id="BAAAPM010000009">
    <property type="protein sequence ID" value="GAA1739029.1"/>
    <property type="molecule type" value="Genomic_DNA"/>
</dbReference>
<gene>
    <name evidence="3" type="ORF">GCM10009809_38000</name>
</gene>
<evidence type="ECO:0000256" key="1">
    <source>
        <dbReference type="SAM" id="MobiDB-lite"/>
    </source>
</evidence>
<proteinExistence type="predicted"/>
<feature type="compositionally biased region" description="Basic and acidic residues" evidence="1">
    <location>
        <begin position="41"/>
        <end position="56"/>
    </location>
</feature>
<comment type="caution">
    <text evidence="3">The sequence shown here is derived from an EMBL/GenBank/DDBJ whole genome shotgun (WGS) entry which is preliminary data.</text>
</comment>
<dbReference type="RefSeq" id="WP_344250408.1">
    <property type="nucleotide sequence ID" value="NZ_BAAAPM010000009.1"/>
</dbReference>
<protein>
    <recommendedName>
        <fullName evidence="2">SPOR domain-containing protein</fullName>
    </recommendedName>
</protein>
<feature type="region of interest" description="Disordered" evidence="1">
    <location>
        <begin position="1"/>
        <end position="69"/>
    </location>
</feature>
<dbReference type="Proteomes" id="UP001501138">
    <property type="component" value="Unassembled WGS sequence"/>
</dbReference>
<dbReference type="InterPro" id="IPR007730">
    <property type="entry name" value="SPOR-like_dom"/>
</dbReference>
<evidence type="ECO:0000313" key="4">
    <source>
        <dbReference type="Proteomes" id="UP001501138"/>
    </source>
</evidence>
<dbReference type="Pfam" id="PF05036">
    <property type="entry name" value="SPOR"/>
    <property type="match status" value="1"/>
</dbReference>
<feature type="domain" description="SPOR" evidence="2">
    <location>
        <begin position="21"/>
        <end position="52"/>
    </location>
</feature>
<accession>A0ABN2JUY1</accession>
<evidence type="ECO:0000313" key="3">
    <source>
        <dbReference type="EMBL" id="GAA1739029.1"/>
    </source>
</evidence>
<evidence type="ECO:0000259" key="2">
    <source>
        <dbReference type="Pfam" id="PF05036"/>
    </source>
</evidence>
<name>A0ABN2JUY1_9MICO</name>
<reference evidence="3 4" key="1">
    <citation type="journal article" date="2019" name="Int. J. Syst. Evol. Microbiol.">
        <title>The Global Catalogue of Microorganisms (GCM) 10K type strain sequencing project: providing services to taxonomists for standard genome sequencing and annotation.</title>
        <authorList>
            <consortium name="The Broad Institute Genomics Platform"/>
            <consortium name="The Broad Institute Genome Sequencing Center for Infectious Disease"/>
            <person name="Wu L."/>
            <person name="Ma J."/>
        </authorList>
    </citation>
    <scope>NUCLEOTIDE SEQUENCE [LARGE SCALE GENOMIC DNA]</scope>
    <source>
        <strain evidence="3 4">JCM 15589</strain>
    </source>
</reference>
<organism evidence="3 4">
    <name type="scientific">Isoptericola hypogeus</name>
    <dbReference type="NCBI Taxonomy" id="300179"/>
    <lineage>
        <taxon>Bacteria</taxon>
        <taxon>Bacillati</taxon>
        <taxon>Actinomycetota</taxon>
        <taxon>Actinomycetes</taxon>
        <taxon>Micrococcales</taxon>
        <taxon>Promicromonosporaceae</taxon>
        <taxon>Isoptericola</taxon>
    </lineage>
</organism>
<sequence length="69" mass="7912">MSDKSGDGGVQYWFNTRTGEVEESSTRSSWTHRMGPYPTREAAERALDQAKQRNDTWEDEDADWRGGKS</sequence>